<reference evidence="2" key="2">
    <citation type="submission" date="2025-08" db="UniProtKB">
        <authorList>
            <consortium name="RefSeq"/>
        </authorList>
    </citation>
    <scope>IDENTIFICATION</scope>
    <source>
        <tissue evidence="2">Leaf</tissue>
    </source>
</reference>
<evidence type="ECO:0000313" key="1">
    <source>
        <dbReference type="Proteomes" id="UP000813463"/>
    </source>
</evidence>
<dbReference type="Gene3D" id="2.40.70.10">
    <property type="entry name" value="Acid Proteases"/>
    <property type="match status" value="1"/>
</dbReference>
<organism evidence="1 2">
    <name type="scientific">Spinacia oleracea</name>
    <name type="common">Spinach</name>
    <dbReference type="NCBI Taxonomy" id="3562"/>
    <lineage>
        <taxon>Eukaryota</taxon>
        <taxon>Viridiplantae</taxon>
        <taxon>Streptophyta</taxon>
        <taxon>Embryophyta</taxon>
        <taxon>Tracheophyta</taxon>
        <taxon>Spermatophyta</taxon>
        <taxon>Magnoliopsida</taxon>
        <taxon>eudicotyledons</taxon>
        <taxon>Gunneridae</taxon>
        <taxon>Pentapetalae</taxon>
        <taxon>Caryophyllales</taxon>
        <taxon>Chenopodiaceae</taxon>
        <taxon>Chenopodioideae</taxon>
        <taxon>Anserineae</taxon>
        <taxon>Spinacia</taxon>
    </lineage>
</organism>
<dbReference type="GeneID" id="130469955"/>
<name>A0ABM3RIN1_SPIOL</name>
<sequence>MPYKIYERLNLGDLSPTSMSLQLADRSVMYPLSRVEDVPLVIGKLTFLVDFLVLDIDEDAHTPIILGRPFLAAKGALIDVQGGLITLKVGGTMASFKLPQGEGYFSNMSSCMKVDTIACIVANPSNDFYVSKCGIELDVTTIPEIFGVKLDDGVKATPSKVMHKPGKKAKKAKRATEKFSGGWLGCVTMCGGVDKVFVPKGAKESFLTSDDPKQSAYDPP</sequence>
<reference evidence="1" key="1">
    <citation type="journal article" date="2021" name="Nat. Commun.">
        <title>Genomic analyses provide insights into spinach domestication and the genetic basis of agronomic traits.</title>
        <authorList>
            <person name="Cai X."/>
            <person name="Sun X."/>
            <person name="Xu C."/>
            <person name="Sun H."/>
            <person name="Wang X."/>
            <person name="Ge C."/>
            <person name="Zhang Z."/>
            <person name="Wang Q."/>
            <person name="Fei Z."/>
            <person name="Jiao C."/>
            <person name="Wang Q."/>
        </authorList>
    </citation>
    <scope>NUCLEOTIDE SEQUENCE [LARGE SCALE GENOMIC DNA]</scope>
    <source>
        <strain evidence="1">cv. Varoflay</strain>
    </source>
</reference>
<dbReference type="RefSeq" id="XP_056695477.1">
    <property type="nucleotide sequence ID" value="XM_056839499.1"/>
</dbReference>
<proteinExistence type="predicted"/>
<evidence type="ECO:0000313" key="2">
    <source>
        <dbReference type="RefSeq" id="XP_056695477.1"/>
    </source>
</evidence>
<dbReference type="Proteomes" id="UP000813463">
    <property type="component" value="Chromosome 3"/>
</dbReference>
<dbReference type="CDD" id="cd00303">
    <property type="entry name" value="retropepsin_like"/>
    <property type="match status" value="1"/>
</dbReference>
<accession>A0ABM3RIN1</accession>
<gene>
    <name evidence="2" type="primary">LOC130469955</name>
</gene>
<keyword evidence="1" id="KW-1185">Reference proteome</keyword>
<dbReference type="PANTHER" id="PTHR33067">
    <property type="entry name" value="RNA-DIRECTED DNA POLYMERASE-RELATED"/>
    <property type="match status" value="1"/>
</dbReference>
<protein>
    <submittedName>
        <fullName evidence="2">Uncharacterized protein</fullName>
    </submittedName>
</protein>
<dbReference type="PANTHER" id="PTHR33067:SF31">
    <property type="entry name" value="RNA-DIRECTED DNA POLYMERASE"/>
    <property type="match status" value="1"/>
</dbReference>
<dbReference type="InterPro" id="IPR021109">
    <property type="entry name" value="Peptidase_aspartic_dom_sf"/>
</dbReference>